<dbReference type="OrthoDB" id="428655at2759"/>
<protein>
    <recommendedName>
        <fullName evidence="3">NudC domain-containing protein 1</fullName>
    </recommendedName>
</protein>
<dbReference type="Pfam" id="PF04969">
    <property type="entry name" value="CS"/>
    <property type="match status" value="1"/>
</dbReference>
<dbReference type="Proteomes" id="UP000268350">
    <property type="component" value="Unassembled WGS sequence"/>
</dbReference>
<dbReference type="InterPro" id="IPR007052">
    <property type="entry name" value="CS_dom"/>
</dbReference>
<keyword evidence="5" id="KW-0539">Nucleus</keyword>
<dbReference type="GO" id="GO:0005634">
    <property type="term" value="C:nucleus"/>
    <property type="evidence" value="ECO:0007669"/>
    <property type="project" value="UniProtKB-SubCell"/>
</dbReference>
<dbReference type="PROSITE" id="PS51203">
    <property type="entry name" value="CS"/>
    <property type="match status" value="1"/>
</dbReference>
<evidence type="ECO:0000256" key="1">
    <source>
        <dbReference type="ARBA" id="ARBA00004123"/>
    </source>
</evidence>
<evidence type="ECO:0000313" key="7">
    <source>
        <dbReference type="EMBL" id="SPP77881.1"/>
    </source>
</evidence>
<accession>A0A3B0JYT0</accession>
<dbReference type="EMBL" id="OUUW01000003">
    <property type="protein sequence ID" value="SPP77881.1"/>
    <property type="molecule type" value="Genomic_DNA"/>
</dbReference>
<dbReference type="PANTHER" id="PTHR21664">
    <property type="entry name" value="CHRONIC MYELOGENOUS LEUKEMIA TUMOR ANTIGEN 66"/>
    <property type="match status" value="1"/>
</dbReference>
<keyword evidence="4" id="KW-0963">Cytoplasm</keyword>
<evidence type="ECO:0000256" key="4">
    <source>
        <dbReference type="ARBA" id="ARBA00022490"/>
    </source>
</evidence>
<evidence type="ECO:0000256" key="5">
    <source>
        <dbReference type="ARBA" id="ARBA00023242"/>
    </source>
</evidence>
<proteinExistence type="predicted"/>
<evidence type="ECO:0000313" key="8">
    <source>
        <dbReference type="Proteomes" id="UP000268350"/>
    </source>
</evidence>
<dbReference type="Gene3D" id="2.60.40.790">
    <property type="match status" value="1"/>
</dbReference>
<dbReference type="PANTHER" id="PTHR21664:SF1">
    <property type="entry name" value="NUDC DOMAIN-CONTAINING PROTEIN 1"/>
    <property type="match status" value="1"/>
</dbReference>
<dbReference type="InterPro" id="IPR008978">
    <property type="entry name" value="HSP20-like_chaperone"/>
</dbReference>
<keyword evidence="8" id="KW-1185">Reference proteome</keyword>
<dbReference type="OMA" id="DTRFVHH"/>
<evidence type="ECO:0000259" key="6">
    <source>
        <dbReference type="PROSITE" id="PS51203"/>
    </source>
</evidence>
<sequence length="581" mass="65430">MPVVDLKVDRSLICRNFDGYKLSFDPVPVIQQELVSTPPLKMVPNGDQYSLLHAEAFGRHNILCPDPWLRENCYYINKSRQVVLCSYDAQEGRPRQQRVVHTVEEQDRGDGYRQSVGAYNYTLRFVSEKYCVLCDGISTYYLLDTGDRSRASSTAVWKLLTSTQINPESCNRGFVLYDARLDVVQERKQISLMAGHVGRRVSTRSDRADTFYIDLTWGCWTQALTPSDAWSYSVREELDTTGSIYYCAFEPRAESVVFSIIRELLTKTQREAALSAAEQPQNVVDVAVAAAPPYTWTQTFEDVLIRFRLPSGLTRNDFDIRSTNSQLEVECLGEILLTGALYASVDSELTTWTVKAECLELTLFKEQQQSWPHLLSDVQAAPPEGDVDAFPLPERALPILNLEDPIEECDLGLPDEDVKMVRFNLEAMDITHTVFLGPTPPLFTTSLRAGFPAAFATRHGVDASLWLPVFQPTKPGEWTVRHEGNLHAFGYVQASKEMRKFTDCCPDLDYAVICEGVRYVLIYKSRYDSAGGLRNRNGPQVVIGKHHMVSISDEMGEILGLSTARNVITILTAKAVLYLQV</sequence>
<dbReference type="SUPFAM" id="SSF49764">
    <property type="entry name" value="HSP20-like chaperones"/>
    <property type="match status" value="1"/>
</dbReference>
<dbReference type="InterPro" id="IPR037895">
    <property type="entry name" value="NUDCD1"/>
</dbReference>
<name>A0A3B0JYT0_DROGU</name>
<comment type="subcellular location">
    <subcellularLocation>
        <location evidence="2">Cytoplasm</location>
    </subcellularLocation>
    <subcellularLocation>
        <location evidence="1">Nucleus</location>
    </subcellularLocation>
</comment>
<evidence type="ECO:0000256" key="2">
    <source>
        <dbReference type="ARBA" id="ARBA00004496"/>
    </source>
</evidence>
<dbReference type="CDD" id="cd06467">
    <property type="entry name" value="p23_NUDC_like"/>
    <property type="match status" value="1"/>
</dbReference>
<reference evidence="8" key="1">
    <citation type="submission" date="2018-01" db="EMBL/GenBank/DDBJ databases">
        <authorList>
            <person name="Alioto T."/>
            <person name="Alioto T."/>
        </authorList>
    </citation>
    <scope>NUCLEOTIDE SEQUENCE [LARGE SCALE GENOMIC DNA]</scope>
</reference>
<dbReference type="STRING" id="7266.A0A3B0JYT0"/>
<gene>
    <name evidence="7" type="ORF">DGUA_6G010433</name>
</gene>
<feature type="domain" description="CS" evidence="6">
    <location>
        <begin position="289"/>
        <end position="375"/>
    </location>
</feature>
<dbReference type="AlphaFoldDB" id="A0A3B0JYT0"/>
<organism evidence="7 8">
    <name type="scientific">Drosophila guanche</name>
    <name type="common">Fruit fly</name>
    <dbReference type="NCBI Taxonomy" id="7266"/>
    <lineage>
        <taxon>Eukaryota</taxon>
        <taxon>Metazoa</taxon>
        <taxon>Ecdysozoa</taxon>
        <taxon>Arthropoda</taxon>
        <taxon>Hexapoda</taxon>
        <taxon>Insecta</taxon>
        <taxon>Pterygota</taxon>
        <taxon>Neoptera</taxon>
        <taxon>Endopterygota</taxon>
        <taxon>Diptera</taxon>
        <taxon>Brachycera</taxon>
        <taxon>Muscomorpha</taxon>
        <taxon>Ephydroidea</taxon>
        <taxon>Drosophilidae</taxon>
        <taxon>Drosophila</taxon>
        <taxon>Sophophora</taxon>
    </lineage>
</organism>
<dbReference type="GO" id="GO:0005737">
    <property type="term" value="C:cytoplasm"/>
    <property type="evidence" value="ECO:0007669"/>
    <property type="project" value="UniProtKB-SubCell"/>
</dbReference>
<evidence type="ECO:0000256" key="3">
    <source>
        <dbReference type="ARBA" id="ARBA00018915"/>
    </source>
</evidence>